<proteinExistence type="predicted"/>
<keyword evidence="4" id="KW-1185">Reference proteome</keyword>
<dbReference type="GO" id="GO:0016989">
    <property type="term" value="F:sigma factor antagonist activity"/>
    <property type="evidence" value="ECO:0007669"/>
    <property type="project" value="TreeGrafter"/>
</dbReference>
<dbReference type="Pfam" id="PF04773">
    <property type="entry name" value="FecR"/>
    <property type="match status" value="1"/>
</dbReference>
<protein>
    <submittedName>
        <fullName evidence="3">FecR family protein</fullName>
    </submittedName>
</protein>
<dbReference type="Gene3D" id="2.60.120.1440">
    <property type="match status" value="1"/>
</dbReference>
<feature type="domain" description="Protein FecR C-terminal" evidence="2">
    <location>
        <begin position="267"/>
        <end position="331"/>
    </location>
</feature>
<dbReference type="InterPro" id="IPR032508">
    <property type="entry name" value="FecR_C"/>
</dbReference>
<dbReference type="PANTHER" id="PTHR30273:SF2">
    <property type="entry name" value="PROTEIN FECR"/>
    <property type="match status" value="1"/>
</dbReference>
<dbReference type="InterPro" id="IPR006860">
    <property type="entry name" value="FecR"/>
</dbReference>
<dbReference type="OrthoDB" id="645173at2"/>
<evidence type="ECO:0000313" key="4">
    <source>
        <dbReference type="Proteomes" id="UP000298337"/>
    </source>
</evidence>
<name>A0A4Z0P4H6_9BACT</name>
<comment type="caution">
    <text evidence="3">The sequence shown here is derived from an EMBL/GenBank/DDBJ whole genome shotgun (WGS) entry which is preliminary data.</text>
</comment>
<dbReference type="PANTHER" id="PTHR30273">
    <property type="entry name" value="PERIPLASMIC SIGNAL SENSOR AND SIGMA FACTOR ACTIVATOR FECR-RELATED"/>
    <property type="match status" value="1"/>
</dbReference>
<dbReference type="PIRSF" id="PIRSF018266">
    <property type="entry name" value="FecR"/>
    <property type="match status" value="1"/>
</dbReference>
<dbReference type="Proteomes" id="UP000298337">
    <property type="component" value="Unassembled WGS sequence"/>
</dbReference>
<dbReference type="InterPro" id="IPR012373">
    <property type="entry name" value="Ferrdict_sens_TM"/>
</dbReference>
<feature type="domain" description="FecR protein" evidence="1">
    <location>
        <begin position="127"/>
        <end position="218"/>
    </location>
</feature>
<evidence type="ECO:0000259" key="1">
    <source>
        <dbReference type="Pfam" id="PF04773"/>
    </source>
</evidence>
<dbReference type="Gene3D" id="3.55.50.30">
    <property type="match status" value="1"/>
</dbReference>
<dbReference type="AlphaFoldDB" id="A0A4Z0P4H6"/>
<dbReference type="EMBL" id="SRLA01000003">
    <property type="protein sequence ID" value="TGE06129.1"/>
    <property type="molecule type" value="Genomic_DNA"/>
</dbReference>
<dbReference type="Pfam" id="PF16344">
    <property type="entry name" value="FecR_C"/>
    <property type="match status" value="1"/>
</dbReference>
<accession>A0A4Z0P4H6</accession>
<organism evidence="3 4">
    <name type="scientific">Hymenobacter fodinae</name>
    <dbReference type="NCBI Taxonomy" id="2510796"/>
    <lineage>
        <taxon>Bacteria</taxon>
        <taxon>Pseudomonadati</taxon>
        <taxon>Bacteroidota</taxon>
        <taxon>Cytophagia</taxon>
        <taxon>Cytophagales</taxon>
        <taxon>Hymenobacteraceae</taxon>
        <taxon>Hymenobacter</taxon>
    </lineage>
</organism>
<evidence type="ECO:0000313" key="3">
    <source>
        <dbReference type="EMBL" id="TGE06129.1"/>
    </source>
</evidence>
<reference evidence="3 4" key="1">
    <citation type="submission" date="2019-04" db="EMBL/GenBank/DDBJ databases">
        <authorList>
            <person name="Feng G."/>
            <person name="Zhang J."/>
            <person name="Zhu H."/>
        </authorList>
    </citation>
    <scope>NUCLEOTIDE SEQUENCE [LARGE SCALE GENOMIC DNA]</scope>
    <source>
        <strain evidence="3 4">92R-1</strain>
    </source>
</reference>
<gene>
    <name evidence="3" type="ORF">EU556_14800</name>
</gene>
<dbReference type="RefSeq" id="WP_135434920.1">
    <property type="nucleotide sequence ID" value="NZ_SRLA01000003.1"/>
</dbReference>
<evidence type="ECO:0000259" key="2">
    <source>
        <dbReference type="Pfam" id="PF16344"/>
    </source>
</evidence>
<sequence>MKQTDLLHLLQRYQQGECTPEEERVVEQWYSLLGHQQPPLTLTPAEREQLRAELWERIEAKSLDAEDLSPPVARPWYAGGIRWAAAAALVLGLGIGAQQWLIQPGVTPAAPVAIAQQATEWQLFVNTTAQSQLIQLPDGSTVRVSPQGQLKYPRRFATTHRTVHLKGEAFFDIQPDKAHPFRVYTHNVVTTVLGTSFLVRAPEGTAPVVVKVRTGRVRVSPRDEAPAAAALPAVVVLPNQQAVYSPVRHKLQRELVAQPAQLAAQSFVFDDRPVPEVLAALEKAYGVRIAYDAAALATCTVTLNLQDESLFAKLDVLCKALGASYEKQDIRILFRSAGCAPR</sequence>